<dbReference type="FunFam" id="2.30.30.140:FF:000018">
    <property type="entry name" value="Serine/threonine-protein kinase 31"/>
    <property type="match status" value="1"/>
</dbReference>
<dbReference type="GO" id="GO:0005829">
    <property type="term" value="C:cytosol"/>
    <property type="evidence" value="ECO:0007669"/>
    <property type="project" value="UniProtKB-UniRule"/>
</dbReference>
<evidence type="ECO:0000256" key="7">
    <source>
        <dbReference type="PIRNR" id="PIRNR017179"/>
    </source>
</evidence>
<dbReference type="InterPro" id="IPR035437">
    <property type="entry name" value="SNase_OB-fold_sf"/>
</dbReference>
<dbReference type="FunFam" id="2.40.50.90:FF:000001">
    <property type="entry name" value="Staphylococcal nuclease domain-containing protein"/>
    <property type="match status" value="1"/>
</dbReference>
<feature type="domain" description="TNase-like" evidence="10">
    <location>
        <begin position="168"/>
        <end position="310"/>
    </location>
</feature>
<comment type="caution">
    <text evidence="11">The sequence shown here is derived from an EMBL/GenBank/DDBJ whole genome shotgun (WGS) entry which is preliminary data.</text>
</comment>
<evidence type="ECO:0000256" key="8">
    <source>
        <dbReference type="SAM" id="MobiDB-lite"/>
    </source>
</evidence>
<evidence type="ECO:0000256" key="3">
    <source>
        <dbReference type="ARBA" id="ARBA00014651"/>
    </source>
</evidence>
<dbReference type="PANTHER" id="PTHR12302:SF2">
    <property type="entry name" value="STAPHYLOCOCCAL NUCLEASE DOMAIN-CONTAINING PROTEIN 1"/>
    <property type="match status" value="1"/>
</dbReference>
<dbReference type="GO" id="GO:0031047">
    <property type="term" value="P:regulatory ncRNA-mediated gene silencing"/>
    <property type="evidence" value="ECO:0007669"/>
    <property type="project" value="UniProtKB-UniRule"/>
</dbReference>
<dbReference type="InterPro" id="IPR016071">
    <property type="entry name" value="Staphylococal_nuclease_OB-fold"/>
</dbReference>
<dbReference type="GO" id="GO:0006402">
    <property type="term" value="P:mRNA catabolic process"/>
    <property type="evidence" value="ECO:0007669"/>
    <property type="project" value="UniProtKB-UniRule"/>
</dbReference>
<evidence type="ECO:0000256" key="2">
    <source>
        <dbReference type="ARBA" id="ARBA00013404"/>
    </source>
</evidence>
<evidence type="ECO:0000313" key="12">
    <source>
        <dbReference type="Proteomes" id="UP000244722"/>
    </source>
</evidence>
<proteinExistence type="predicted"/>
<evidence type="ECO:0000256" key="4">
    <source>
        <dbReference type="ARBA" id="ARBA00022490"/>
    </source>
</evidence>
<dbReference type="AlphaFoldDB" id="A0A2T6ZFF5"/>
<sequence>MSANARVKSVLSGDTLILQSMKSTGLEKTLALAYVSAPRLKREGDEPFAFQSLDFLRKTAVGKEVKFEVLYTIPSTNREYGLVLLPDGESLLEKAVSDGWVKIREDSGKRENQPDSEAMIEKLQALENTARTEGKGIWDTSDDGAIESKNESPPASEAVAFLEKYKERAIAGIIERVIAGDRVAVRLLLEPKLHQQLVVLIAGVKTPLTKRTDSSGGEQPAEEYGEEAKSFVESRLLQRSIDVTLLGLSPQSQFIGNVIHPQGGNIAEALLKQGLGRCLDFHSTMIGPLMARLRAAEKHAKENKLRLWKSYVVKAPASSARDATVTRVMSADTLFVRNKAGLEKKINLSSVRQPKPTDPKQAPFQAEAKEFLRKKLIGKHVGVTIDGKRAATEGYDEREMATITFNNKNVALLLAENGWASVIRHRREDEDRSPIYDELLAAEEAAQRDQKGMYAPKPPASSKIVEASENITKAKAYLSFLQRQKRVPAVVDFVSSGSRFKVIIPRENVRLTLVLGGIRAPRTARNPTEESEPFGPEALEYASKRCMQRDVEIDVTDIDRAGGFIGTMYVNRENVAKGLVEEGLAAVHYYSAEKSGNANELLAAEKRAKEARKGLWHNWSPEDDEENSHDSPANVGTTEGAIEPRTDYRDIIITNIDDQGRLKVQVVGTGTSALEEMMTAFKNFHLLPQNNKGLEGPPRVGELVAAKFTDDNSFYRARVRHVNREAKEVEVMYIDYGNSEKLPFSRLRPLSQPQFQTTKLMPQAIDALLSFTQFPTALHYAQESVDALGQMTSGKQLVANVDYIGSDGTLYLTLYDPKQSDRSESSINAELVSEGLAMVALKLRPFERAYPAKLNTLKEREALAKEERKGMWEYGDITED</sequence>
<dbReference type="InterPro" id="IPR016685">
    <property type="entry name" value="Silence_cplx_Nase-comp_TudorSN"/>
</dbReference>
<dbReference type="SUPFAM" id="SSF50199">
    <property type="entry name" value="Staphylococcal nuclease"/>
    <property type="match status" value="5"/>
</dbReference>
<dbReference type="PANTHER" id="PTHR12302">
    <property type="entry name" value="EBNA2 BINDING PROTEIN P100"/>
    <property type="match status" value="1"/>
</dbReference>
<dbReference type="OrthoDB" id="10023235at2759"/>
<dbReference type="Proteomes" id="UP000244722">
    <property type="component" value="Unassembled WGS sequence"/>
</dbReference>
<keyword evidence="6" id="KW-0677">Repeat</keyword>
<dbReference type="GO" id="GO:0004518">
    <property type="term" value="F:nuclease activity"/>
    <property type="evidence" value="ECO:0007669"/>
    <property type="project" value="TreeGrafter"/>
</dbReference>
<feature type="domain" description="TNase-like" evidence="10">
    <location>
        <begin position="485"/>
        <end position="618"/>
    </location>
</feature>
<evidence type="ECO:0000256" key="1">
    <source>
        <dbReference type="ARBA" id="ARBA00004496"/>
    </source>
</evidence>
<dbReference type="Gene3D" id="2.30.30.140">
    <property type="match status" value="1"/>
</dbReference>
<evidence type="ECO:0000259" key="9">
    <source>
        <dbReference type="PROSITE" id="PS50304"/>
    </source>
</evidence>
<organism evidence="11 12">
    <name type="scientific">Tuber borchii</name>
    <name type="common">White truffle</name>
    <dbReference type="NCBI Taxonomy" id="42251"/>
    <lineage>
        <taxon>Eukaryota</taxon>
        <taxon>Fungi</taxon>
        <taxon>Dikarya</taxon>
        <taxon>Ascomycota</taxon>
        <taxon>Pezizomycotina</taxon>
        <taxon>Pezizomycetes</taxon>
        <taxon>Pezizales</taxon>
        <taxon>Tuberaceae</taxon>
        <taxon>Tuber</taxon>
    </lineage>
</organism>
<dbReference type="GO" id="GO:0005634">
    <property type="term" value="C:nucleus"/>
    <property type="evidence" value="ECO:0007669"/>
    <property type="project" value="TreeGrafter"/>
</dbReference>
<dbReference type="EMBL" id="NESQ01000321">
    <property type="protein sequence ID" value="PUU74144.1"/>
    <property type="molecule type" value="Genomic_DNA"/>
</dbReference>
<dbReference type="PROSITE" id="PS50304">
    <property type="entry name" value="TUDOR"/>
    <property type="match status" value="1"/>
</dbReference>
<dbReference type="InterPro" id="IPR002999">
    <property type="entry name" value="Tudor"/>
</dbReference>
<dbReference type="PIRSF" id="PIRSF017179">
    <property type="entry name" value="RISC-Tudor-SN"/>
    <property type="match status" value="1"/>
</dbReference>
<dbReference type="GO" id="GO:0031332">
    <property type="term" value="C:RNAi effector complex"/>
    <property type="evidence" value="ECO:0007669"/>
    <property type="project" value="InterPro"/>
</dbReference>
<dbReference type="Gene3D" id="2.40.50.90">
    <property type="match status" value="5"/>
</dbReference>
<reference evidence="11 12" key="1">
    <citation type="submission" date="2017-04" db="EMBL/GenBank/DDBJ databases">
        <title>Draft genome sequence of Tuber borchii Vittad., a whitish edible truffle.</title>
        <authorList>
            <consortium name="DOE Joint Genome Institute"/>
            <person name="Murat C."/>
            <person name="Kuo A."/>
            <person name="Barry K.W."/>
            <person name="Clum A."/>
            <person name="Dockter R.B."/>
            <person name="Fauchery L."/>
            <person name="Iotti M."/>
            <person name="Kohler A."/>
            <person name="Labutti K."/>
            <person name="Lindquist E.A."/>
            <person name="Lipzen A."/>
            <person name="Ohm R.A."/>
            <person name="Wang M."/>
            <person name="Grigoriev I.V."/>
            <person name="Zambonelli A."/>
            <person name="Martin F.M."/>
        </authorList>
    </citation>
    <scope>NUCLEOTIDE SEQUENCE [LARGE SCALE GENOMIC DNA]</scope>
    <source>
        <strain evidence="11 12">Tbo3840</strain>
    </source>
</reference>
<evidence type="ECO:0000256" key="6">
    <source>
        <dbReference type="ARBA" id="ARBA00022737"/>
    </source>
</evidence>
<feature type="domain" description="TNase-like" evidence="10">
    <location>
        <begin position="319"/>
        <end position="456"/>
    </location>
</feature>
<dbReference type="FunFam" id="2.40.50.90:FF:000002">
    <property type="entry name" value="Staphylococcal nuclease domain-containing protein"/>
    <property type="match status" value="1"/>
</dbReference>
<feature type="domain" description="Tudor" evidence="9">
    <location>
        <begin position="697"/>
        <end position="757"/>
    </location>
</feature>
<keyword evidence="4 7" id="KW-0963">Cytoplasm</keyword>
<accession>A0A2T6ZFF5</accession>
<keyword evidence="5" id="KW-0597">Phosphoprotein</keyword>
<dbReference type="CDD" id="cd00175">
    <property type="entry name" value="SNc"/>
    <property type="match status" value="1"/>
</dbReference>
<dbReference type="SMART" id="SM00333">
    <property type="entry name" value="TUDOR"/>
    <property type="match status" value="1"/>
</dbReference>
<comment type="subcellular location">
    <subcellularLocation>
        <location evidence="1 7">Cytoplasm</location>
    </subcellularLocation>
</comment>
<protein>
    <recommendedName>
        <fullName evidence="2">Probable endonuclease LCL3</fullName>
    </recommendedName>
    <alternativeName>
        <fullName evidence="3">Probable endonuclease lcl3</fullName>
    </alternativeName>
</protein>
<feature type="domain" description="TNase-like" evidence="10">
    <location>
        <begin position="1"/>
        <end position="140"/>
    </location>
</feature>
<feature type="region of interest" description="Disordered" evidence="8">
    <location>
        <begin position="617"/>
        <end position="640"/>
    </location>
</feature>
<dbReference type="GO" id="GO:0003723">
    <property type="term" value="F:RNA binding"/>
    <property type="evidence" value="ECO:0007669"/>
    <property type="project" value="UniProtKB-UniRule"/>
</dbReference>
<dbReference type="PROSITE" id="PS50830">
    <property type="entry name" value="TNASE_3"/>
    <property type="match status" value="4"/>
</dbReference>
<dbReference type="Pfam" id="PF00567">
    <property type="entry name" value="TUDOR"/>
    <property type="match status" value="1"/>
</dbReference>
<keyword evidence="12" id="KW-1185">Reference proteome</keyword>
<dbReference type="Pfam" id="PF00565">
    <property type="entry name" value="SNase"/>
    <property type="match status" value="5"/>
</dbReference>
<dbReference type="FunFam" id="2.40.50.90:FF:000010">
    <property type="entry name" value="Ribonuclease"/>
    <property type="match status" value="1"/>
</dbReference>
<evidence type="ECO:0000256" key="5">
    <source>
        <dbReference type="ARBA" id="ARBA00022553"/>
    </source>
</evidence>
<name>A0A2T6ZFF5_TUBBO</name>
<dbReference type="SMART" id="SM00318">
    <property type="entry name" value="SNc"/>
    <property type="match status" value="4"/>
</dbReference>
<dbReference type="FunFam" id="2.40.50.90:FF:000019">
    <property type="entry name" value="Transcription factor (Snd1/p100), putative"/>
    <property type="match status" value="1"/>
</dbReference>
<gene>
    <name evidence="11" type="ORF">B9Z19DRAFT_1056698</name>
</gene>
<dbReference type="SUPFAM" id="SSF63748">
    <property type="entry name" value="Tudor/PWWP/MBT"/>
    <property type="match status" value="1"/>
</dbReference>
<evidence type="ECO:0000313" key="11">
    <source>
        <dbReference type="EMBL" id="PUU74144.1"/>
    </source>
</evidence>
<dbReference type="STRING" id="42251.A0A2T6ZFF5"/>
<evidence type="ECO:0000259" key="10">
    <source>
        <dbReference type="PROSITE" id="PS50830"/>
    </source>
</evidence>